<dbReference type="Proteomes" id="UP000749646">
    <property type="component" value="Unassembled WGS sequence"/>
</dbReference>
<gene>
    <name evidence="2" type="ORF">BGZ65_007060</name>
</gene>
<name>A0A9P6LXK5_9FUNG</name>
<protein>
    <submittedName>
        <fullName evidence="2">Uncharacterized protein</fullName>
    </submittedName>
</protein>
<feature type="non-terminal residue" evidence="2">
    <location>
        <position position="262"/>
    </location>
</feature>
<dbReference type="OrthoDB" id="2355at2759"/>
<proteinExistence type="predicted"/>
<evidence type="ECO:0000313" key="3">
    <source>
        <dbReference type="Proteomes" id="UP000749646"/>
    </source>
</evidence>
<sequence>MALHSTLLDPGSYQSCLATTPPGTRETLQWPVKSKEFIIRKVLSGMTSLKDLCVFEILDFSNIWRLHEIAPTVDTVTILSTNLLSKEQEYNGTESDGDDDDGGEKSVGMPILGANPAIKTLRLEIDDRPYPSIGDVLILLSLLPNLEDLTAMRIKSQINTPLSHPSLSTIPEIQVFQQHGSNVERLSLPFMNELASLLCYLPNLKELRVGGLSNETIEDLATYDEQSIYDKILENYGIPTGLTKTERAVVQKLKRSQDQQRQ</sequence>
<organism evidence="2 3">
    <name type="scientific">Modicella reniformis</name>
    <dbReference type="NCBI Taxonomy" id="1440133"/>
    <lineage>
        <taxon>Eukaryota</taxon>
        <taxon>Fungi</taxon>
        <taxon>Fungi incertae sedis</taxon>
        <taxon>Mucoromycota</taxon>
        <taxon>Mortierellomycotina</taxon>
        <taxon>Mortierellomycetes</taxon>
        <taxon>Mortierellales</taxon>
        <taxon>Mortierellaceae</taxon>
        <taxon>Modicella</taxon>
    </lineage>
</organism>
<feature type="region of interest" description="Disordered" evidence="1">
    <location>
        <begin position="89"/>
        <end position="108"/>
    </location>
</feature>
<evidence type="ECO:0000313" key="2">
    <source>
        <dbReference type="EMBL" id="KAF9949791.1"/>
    </source>
</evidence>
<keyword evidence="3" id="KW-1185">Reference proteome</keyword>
<dbReference type="AlphaFoldDB" id="A0A9P6LXK5"/>
<dbReference type="EMBL" id="JAAAHW010007253">
    <property type="protein sequence ID" value="KAF9949791.1"/>
    <property type="molecule type" value="Genomic_DNA"/>
</dbReference>
<reference evidence="2" key="1">
    <citation type="journal article" date="2020" name="Fungal Divers.">
        <title>Resolving the Mortierellaceae phylogeny through synthesis of multi-gene phylogenetics and phylogenomics.</title>
        <authorList>
            <person name="Vandepol N."/>
            <person name="Liber J."/>
            <person name="Desiro A."/>
            <person name="Na H."/>
            <person name="Kennedy M."/>
            <person name="Barry K."/>
            <person name="Grigoriev I.V."/>
            <person name="Miller A.N."/>
            <person name="O'Donnell K."/>
            <person name="Stajich J.E."/>
            <person name="Bonito G."/>
        </authorList>
    </citation>
    <scope>NUCLEOTIDE SEQUENCE</scope>
    <source>
        <strain evidence="2">MES-2147</strain>
    </source>
</reference>
<evidence type="ECO:0000256" key="1">
    <source>
        <dbReference type="SAM" id="MobiDB-lite"/>
    </source>
</evidence>
<comment type="caution">
    <text evidence="2">The sequence shown here is derived from an EMBL/GenBank/DDBJ whole genome shotgun (WGS) entry which is preliminary data.</text>
</comment>
<accession>A0A9P6LXK5</accession>